<feature type="transmembrane region" description="Helical" evidence="4">
    <location>
        <begin position="6"/>
        <end position="27"/>
    </location>
</feature>
<dbReference type="PANTHER" id="PTHR24421">
    <property type="entry name" value="NITRATE/NITRITE SENSOR PROTEIN NARX-RELATED"/>
    <property type="match status" value="1"/>
</dbReference>
<keyword evidence="4" id="KW-0812">Transmembrane</keyword>
<keyword evidence="3" id="KW-0902">Two-component regulatory system</keyword>
<dbReference type="Proteomes" id="UP001500279">
    <property type="component" value="Unassembled WGS sequence"/>
</dbReference>
<evidence type="ECO:0000313" key="5">
    <source>
        <dbReference type="EMBL" id="GAA0748971.1"/>
    </source>
</evidence>
<organism evidence="5 6">
    <name type="scientific">Ideonella azotifigens</name>
    <dbReference type="NCBI Taxonomy" id="513160"/>
    <lineage>
        <taxon>Bacteria</taxon>
        <taxon>Pseudomonadati</taxon>
        <taxon>Pseudomonadota</taxon>
        <taxon>Betaproteobacteria</taxon>
        <taxon>Burkholderiales</taxon>
        <taxon>Sphaerotilaceae</taxon>
        <taxon>Ideonella</taxon>
    </lineage>
</organism>
<evidence type="ECO:0000256" key="3">
    <source>
        <dbReference type="ARBA" id="ARBA00023012"/>
    </source>
</evidence>
<keyword evidence="4" id="KW-0472">Membrane</keyword>
<keyword evidence="2" id="KW-0418">Kinase</keyword>
<sequence length="268" mass="29103">MLRGPGGWLVAFSVLLLLMAGCSCALLRRRARSRQQEAERARQLRELQAMQLHDSLLQSTQGLVLAVEGLAATLPADGPVRADFETLLTQADGWLLEARDRVRTLPAAELDASVLSQAIAAIWAELAGGESQAFGVLVQGRARPLRRLVYHEVCSIIREALAHAVAHAGLRSALVTLHYNEQVFIVDMQDNRPDHPTQGLPASAAMHERVARMGGQLHLDERDGGARLQLRLPASLAHEAPDLRAPTGGDQSAGSAWRSLLRRLKAGR</sequence>
<gene>
    <name evidence="5" type="ORF">GCM10009107_19200</name>
</gene>
<comment type="caution">
    <text evidence="5">The sequence shown here is derived from an EMBL/GenBank/DDBJ whole genome shotgun (WGS) entry which is preliminary data.</text>
</comment>
<protein>
    <recommendedName>
        <fullName evidence="7">Signal transduction histidine kinase subgroup 3 dimerisation and phosphoacceptor domain-containing protein</fullName>
    </recommendedName>
</protein>
<dbReference type="PANTHER" id="PTHR24421:SF62">
    <property type="entry name" value="SENSORY TRANSDUCTION HISTIDINE KINASE"/>
    <property type="match status" value="1"/>
</dbReference>
<keyword evidence="1" id="KW-0808">Transferase</keyword>
<dbReference type="EMBL" id="BAAAEW010000008">
    <property type="protein sequence ID" value="GAA0748971.1"/>
    <property type="molecule type" value="Genomic_DNA"/>
</dbReference>
<evidence type="ECO:0000256" key="2">
    <source>
        <dbReference type="ARBA" id="ARBA00022777"/>
    </source>
</evidence>
<keyword evidence="6" id="KW-1185">Reference proteome</keyword>
<proteinExistence type="predicted"/>
<accession>A0ABP3V5V1</accession>
<reference evidence="6" key="1">
    <citation type="journal article" date="2019" name="Int. J. Syst. Evol. Microbiol.">
        <title>The Global Catalogue of Microorganisms (GCM) 10K type strain sequencing project: providing services to taxonomists for standard genome sequencing and annotation.</title>
        <authorList>
            <consortium name="The Broad Institute Genomics Platform"/>
            <consortium name="The Broad Institute Genome Sequencing Center for Infectious Disease"/>
            <person name="Wu L."/>
            <person name="Ma J."/>
        </authorList>
    </citation>
    <scope>NUCLEOTIDE SEQUENCE [LARGE SCALE GENOMIC DNA]</scope>
    <source>
        <strain evidence="6">JCM 15503</strain>
    </source>
</reference>
<dbReference type="InterPro" id="IPR036890">
    <property type="entry name" value="HATPase_C_sf"/>
</dbReference>
<dbReference type="InterPro" id="IPR050482">
    <property type="entry name" value="Sensor_HK_TwoCompSys"/>
</dbReference>
<evidence type="ECO:0000256" key="4">
    <source>
        <dbReference type="SAM" id="Phobius"/>
    </source>
</evidence>
<keyword evidence="4" id="KW-1133">Transmembrane helix</keyword>
<evidence type="ECO:0000313" key="6">
    <source>
        <dbReference type="Proteomes" id="UP001500279"/>
    </source>
</evidence>
<dbReference type="PROSITE" id="PS51257">
    <property type="entry name" value="PROKAR_LIPOPROTEIN"/>
    <property type="match status" value="1"/>
</dbReference>
<dbReference type="Gene3D" id="3.30.565.10">
    <property type="entry name" value="Histidine kinase-like ATPase, C-terminal domain"/>
    <property type="match status" value="1"/>
</dbReference>
<name>A0ABP3V5V1_9BURK</name>
<evidence type="ECO:0000256" key="1">
    <source>
        <dbReference type="ARBA" id="ARBA00022679"/>
    </source>
</evidence>
<evidence type="ECO:0008006" key="7">
    <source>
        <dbReference type="Google" id="ProtNLM"/>
    </source>
</evidence>